<dbReference type="Proteomes" id="UP000030671">
    <property type="component" value="Unassembled WGS sequence"/>
</dbReference>
<dbReference type="GO" id="GO:0050660">
    <property type="term" value="F:flavin adenine dinucleotide binding"/>
    <property type="evidence" value="ECO:0007669"/>
    <property type="project" value="InterPro"/>
</dbReference>
<dbReference type="EMBL" id="KI925460">
    <property type="protein sequence ID" value="ETW80164.1"/>
    <property type="molecule type" value="Genomic_DNA"/>
</dbReference>
<dbReference type="GeneID" id="20670869"/>
<dbReference type="HOGENOM" id="CLU_181676_0_0_1"/>
<keyword evidence="1" id="KW-0472">Membrane</keyword>
<dbReference type="AlphaFoldDB" id="W4K352"/>
<accession>W4K352</accession>
<dbReference type="GO" id="GO:0016627">
    <property type="term" value="F:oxidoreductase activity, acting on the CH-CH group of donors"/>
    <property type="evidence" value="ECO:0007669"/>
    <property type="project" value="InterPro"/>
</dbReference>
<evidence type="ECO:0000313" key="2">
    <source>
        <dbReference type="EMBL" id="ETW80164.1"/>
    </source>
</evidence>
<dbReference type="Gene3D" id="1.10.540.10">
    <property type="entry name" value="Acyl-CoA dehydrogenase/oxidase, N-terminal domain"/>
    <property type="match status" value="1"/>
</dbReference>
<dbReference type="InParanoid" id="W4K352"/>
<dbReference type="InterPro" id="IPR009100">
    <property type="entry name" value="AcylCoA_DH/oxidase_NM_dom_sf"/>
</dbReference>
<evidence type="ECO:0000313" key="3">
    <source>
        <dbReference type="Proteomes" id="UP000030671"/>
    </source>
</evidence>
<gene>
    <name evidence="2" type="ORF">HETIRDRAFT_322539</name>
</gene>
<sequence length="99" mass="10945">MCGCGTEMNITAMWLGPGKHLKGRTWMGGVIMPEEFDYFHELIVYFELARCSMRAYMDELMAGMIFGLPPVLNFGLLAVQAAVVPDVLAGHKFICLAIS</sequence>
<dbReference type="SUPFAM" id="SSF56645">
    <property type="entry name" value="Acyl-CoA dehydrogenase NM domain-like"/>
    <property type="match status" value="1"/>
</dbReference>
<dbReference type="InterPro" id="IPR037069">
    <property type="entry name" value="AcylCoA_DH/ox_N_sf"/>
</dbReference>
<keyword evidence="1" id="KW-1133">Transmembrane helix</keyword>
<reference evidence="2 3" key="1">
    <citation type="journal article" date="2012" name="New Phytol.">
        <title>Insight into trade-off between wood decay and parasitism from the genome of a fungal forest pathogen.</title>
        <authorList>
            <person name="Olson A."/>
            <person name="Aerts A."/>
            <person name="Asiegbu F."/>
            <person name="Belbahri L."/>
            <person name="Bouzid O."/>
            <person name="Broberg A."/>
            <person name="Canback B."/>
            <person name="Coutinho P.M."/>
            <person name="Cullen D."/>
            <person name="Dalman K."/>
            <person name="Deflorio G."/>
            <person name="van Diepen L.T."/>
            <person name="Dunand C."/>
            <person name="Duplessis S."/>
            <person name="Durling M."/>
            <person name="Gonthier P."/>
            <person name="Grimwood J."/>
            <person name="Fossdal C.G."/>
            <person name="Hansson D."/>
            <person name="Henrissat B."/>
            <person name="Hietala A."/>
            <person name="Himmelstrand K."/>
            <person name="Hoffmeister D."/>
            <person name="Hogberg N."/>
            <person name="James T.Y."/>
            <person name="Karlsson M."/>
            <person name="Kohler A."/>
            <person name="Kues U."/>
            <person name="Lee Y.H."/>
            <person name="Lin Y.C."/>
            <person name="Lind M."/>
            <person name="Lindquist E."/>
            <person name="Lombard V."/>
            <person name="Lucas S."/>
            <person name="Lunden K."/>
            <person name="Morin E."/>
            <person name="Murat C."/>
            <person name="Park J."/>
            <person name="Raffaello T."/>
            <person name="Rouze P."/>
            <person name="Salamov A."/>
            <person name="Schmutz J."/>
            <person name="Solheim H."/>
            <person name="Stahlberg J."/>
            <person name="Velez H."/>
            <person name="de Vries R.P."/>
            <person name="Wiebenga A."/>
            <person name="Woodward S."/>
            <person name="Yakovlev I."/>
            <person name="Garbelotto M."/>
            <person name="Martin F."/>
            <person name="Grigoriev I.V."/>
            <person name="Stenlid J."/>
        </authorList>
    </citation>
    <scope>NUCLEOTIDE SEQUENCE [LARGE SCALE GENOMIC DNA]</scope>
    <source>
        <strain evidence="2 3">TC 32-1</strain>
    </source>
</reference>
<dbReference type="RefSeq" id="XP_009548680.1">
    <property type="nucleotide sequence ID" value="XM_009550385.1"/>
</dbReference>
<keyword evidence="1" id="KW-0812">Transmembrane</keyword>
<dbReference type="KEGG" id="hir:HETIRDRAFT_322539"/>
<feature type="transmembrane region" description="Helical" evidence="1">
    <location>
        <begin position="60"/>
        <end position="83"/>
    </location>
</feature>
<dbReference type="OrthoDB" id="10254877at2759"/>
<keyword evidence="3" id="KW-1185">Reference proteome</keyword>
<name>W4K352_HETIT</name>
<evidence type="ECO:0000256" key="1">
    <source>
        <dbReference type="SAM" id="Phobius"/>
    </source>
</evidence>
<protein>
    <submittedName>
        <fullName evidence="2">Uncharacterized protein</fullName>
    </submittedName>
</protein>
<proteinExistence type="predicted"/>
<dbReference type="eggNOG" id="KOG0537">
    <property type="taxonomic scope" value="Eukaryota"/>
</dbReference>
<organism evidence="2 3">
    <name type="scientific">Heterobasidion irregulare (strain TC 32-1)</name>
    <dbReference type="NCBI Taxonomy" id="747525"/>
    <lineage>
        <taxon>Eukaryota</taxon>
        <taxon>Fungi</taxon>
        <taxon>Dikarya</taxon>
        <taxon>Basidiomycota</taxon>
        <taxon>Agaricomycotina</taxon>
        <taxon>Agaricomycetes</taxon>
        <taxon>Russulales</taxon>
        <taxon>Bondarzewiaceae</taxon>
        <taxon>Heterobasidion</taxon>
        <taxon>Heterobasidion annosum species complex</taxon>
    </lineage>
</organism>